<name>A0A328FBY5_9BACT</name>
<keyword evidence="1" id="KW-0812">Transmembrane</keyword>
<accession>A0A328FBY5</accession>
<organism evidence="3 4">
    <name type="scientific">Desulfobacter hydrogenophilus</name>
    <dbReference type="NCBI Taxonomy" id="2291"/>
    <lineage>
        <taxon>Bacteria</taxon>
        <taxon>Pseudomonadati</taxon>
        <taxon>Thermodesulfobacteriota</taxon>
        <taxon>Desulfobacteria</taxon>
        <taxon>Desulfobacterales</taxon>
        <taxon>Desulfobacteraceae</taxon>
        <taxon>Desulfobacter</taxon>
    </lineage>
</organism>
<dbReference type="Proteomes" id="UP000248798">
    <property type="component" value="Unassembled WGS sequence"/>
</dbReference>
<keyword evidence="1" id="KW-1133">Transmembrane helix</keyword>
<keyword evidence="5" id="KW-1185">Reference proteome</keyword>
<dbReference type="RefSeq" id="WP_111958607.1">
    <property type="nucleotide sequence ID" value="NZ_CP036313.1"/>
</dbReference>
<dbReference type="AlphaFoldDB" id="A0A328FBY5"/>
<keyword evidence="1" id="KW-0472">Membrane</keyword>
<reference evidence="3 4" key="1">
    <citation type="submission" date="2018-06" db="EMBL/GenBank/DDBJ databases">
        <title>Complete Genome Sequence of Desulfobacter hydrogenophilus (DSM3380).</title>
        <authorList>
            <person name="Marietou A."/>
            <person name="Schreiber L."/>
            <person name="Marshall I."/>
            <person name="Jorgensen B."/>
        </authorList>
    </citation>
    <scope>NUCLEOTIDE SEQUENCE [LARGE SCALE GENOMIC DNA]</scope>
    <source>
        <strain evidence="3 4">DSM 3380</strain>
    </source>
</reference>
<evidence type="ECO:0000313" key="4">
    <source>
        <dbReference type="Proteomes" id="UP000248798"/>
    </source>
</evidence>
<dbReference type="Proteomes" id="UP000293902">
    <property type="component" value="Chromosome"/>
</dbReference>
<reference evidence="2 5" key="2">
    <citation type="submission" date="2019-02" db="EMBL/GenBank/DDBJ databases">
        <title>Complete genome sequence of Desulfobacter hydrogenophilus AcRS1.</title>
        <authorList>
            <person name="Marietou A."/>
            <person name="Lund M.B."/>
            <person name="Marshall I.P.G."/>
            <person name="Schreiber L."/>
            <person name="Jorgensen B."/>
        </authorList>
    </citation>
    <scope>NUCLEOTIDE SEQUENCE [LARGE SCALE GENOMIC DNA]</scope>
    <source>
        <strain evidence="2 5">AcRS1</strain>
    </source>
</reference>
<evidence type="ECO:0000313" key="2">
    <source>
        <dbReference type="EMBL" id="QBH15239.1"/>
    </source>
</evidence>
<dbReference type="EMBL" id="QLNI01000035">
    <property type="protein sequence ID" value="RAM00932.1"/>
    <property type="molecule type" value="Genomic_DNA"/>
</dbReference>
<proteinExistence type="predicted"/>
<gene>
    <name evidence="3" type="ORF">DO021_16325</name>
    <name evidence="2" type="ORF">EYB58_21355</name>
</gene>
<evidence type="ECO:0000313" key="5">
    <source>
        <dbReference type="Proteomes" id="UP000293902"/>
    </source>
</evidence>
<feature type="transmembrane region" description="Helical" evidence="1">
    <location>
        <begin position="36"/>
        <end position="57"/>
    </location>
</feature>
<sequence>MTGPAVFILACLLVTRNFSGLPPAPTIRQLPEIWHAILFTSAAVTAIAGPIMIRVIFAHRVRQNTRVQISAITTLRAKDQRTTDPLRPCRILMDHLPYCTHPLVGIGTLTRFTRQSDLNLPGALRK</sequence>
<dbReference type="EMBL" id="CP036313">
    <property type="protein sequence ID" value="QBH15239.1"/>
    <property type="molecule type" value="Genomic_DNA"/>
</dbReference>
<evidence type="ECO:0000313" key="3">
    <source>
        <dbReference type="EMBL" id="RAM00932.1"/>
    </source>
</evidence>
<protein>
    <submittedName>
        <fullName evidence="3">Uncharacterized protein</fullName>
    </submittedName>
</protein>
<dbReference type="OrthoDB" id="5422340at2"/>
<evidence type="ECO:0000256" key="1">
    <source>
        <dbReference type="SAM" id="Phobius"/>
    </source>
</evidence>